<sequence length="367" mass="41512">MATMKGLGRNIPYLRQQFAALLGNTSTSVKFICIVVLLSYCLNRSSTFLSEQMTMVMSVTPGYLLPPSFWVWTAFTFCFLEIHFWEVCVNIVTVGLCGKLIEPLWGAMEMMTFFAIVNILVGILSALYYLFLYMCSGDTDLLFHIHIHGLWGYIAGVCVAVKQIMPDHILLKTPIGKITNRNIPLTMWIFSLLFWIVGLLEGTQPTMFFNGIIVSWIYLRFYQRHTNGTRGDMADNFTFASFFPNVLQPPIAVVSNTVHGFFVRIGLCRKVVRRFDMSNAPPGLVINLPGIDPQDSERRRQIALKALSERLSKDHARPWQQERSKKHSPVSNPVSISIPESSTPQPLVSPLLPQLNTNKHSQTSMNT</sequence>
<evidence type="ECO:0000256" key="6">
    <source>
        <dbReference type="SAM" id="Phobius"/>
    </source>
</evidence>
<gene>
    <name evidence="7" type="ORF">PV327_004544</name>
</gene>
<feature type="transmembrane region" description="Helical" evidence="6">
    <location>
        <begin position="143"/>
        <end position="161"/>
    </location>
</feature>
<dbReference type="GO" id="GO:0016020">
    <property type="term" value="C:membrane"/>
    <property type="evidence" value="ECO:0007669"/>
    <property type="project" value="UniProtKB-SubCell"/>
</dbReference>
<evidence type="ECO:0008006" key="9">
    <source>
        <dbReference type="Google" id="ProtNLM"/>
    </source>
</evidence>
<dbReference type="InterPro" id="IPR013861">
    <property type="entry name" value="TMEM115/Pdh1/Rbl19"/>
</dbReference>
<evidence type="ECO:0000313" key="8">
    <source>
        <dbReference type="Proteomes" id="UP001168972"/>
    </source>
</evidence>
<feature type="compositionally biased region" description="Low complexity" evidence="5">
    <location>
        <begin position="329"/>
        <end position="355"/>
    </location>
</feature>
<dbReference type="EMBL" id="JAQQBR010001832">
    <property type="protein sequence ID" value="KAK0167102.1"/>
    <property type="molecule type" value="Genomic_DNA"/>
</dbReference>
<feature type="transmembrane region" description="Helical" evidence="6">
    <location>
        <begin position="21"/>
        <end position="40"/>
    </location>
</feature>
<dbReference type="SMART" id="SM01160">
    <property type="entry name" value="DUF1751"/>
    <property type="match status" value="1"/>
</dbReference>
<dbReference type="Proteomes" id="UP001168972">
    <property type="component" value="Unassembled WGS sequence"/>
</dbReference>
<feature type="compositionally biased region" description="Basic and acidic residues" evidence="5">
    <location>
        <begin position="311"/>
        <end position="323"/>
    </location>
</feature>
<feature type="transmembrane region" description="Helical" evidence="6">
    <location>
        <begin position="182"/>
        <end position="200"/>
    </location>
</feature>
<feature type="transmembrane region" description="Helical" evidence="6">
    <location>
        <begin position="110"/>
        <end position="131"/>
    </location>
</feature>
<organism evidence="7 8">
    <name type="scientific">Microctonus hyperodae</name>
    <name type="common">Parasitoid wasp</name>
    <dbReference type="NCBI Taxonomy" id="165561"/>
    <lineage>
        <taxon>Eukaryota</taxon>
        <taxon>Metazoa</taxon>
        <taxon>Ecdysozoa</taxon>
        <taxon>Arthropoda</taxon>
        <taxon>Hexapoda</taxon>
        <taxon>Insecta</taxon>
        <taxon>Pterygota</taxon>
        <taxon>Neoptera</taxon>
        <taxon>Endopterygota</taxon>
        <taxon>Hymenoptera</taxon>
        <taxon>Apocrita</taxon>
        <taxon>Ichneumonoidea</taxon>
        <taxon>Braconidae</taxon>
        <taxon>Euphorinae</taxon>
        <taxon>Microctonus</taxon>
    </lineage>
</organism>
<dbReference type="GO" id="GO:0005794">
    <property type="term" value="C:Golgi apparatus"/>
    <property type="evidence" value="ECO:0007669"/>
    <property type="project" value="TreeGrafter"/>
</dbReference>
<feature type="region of interest" description="Disordered" evidence="5">
    <location>
        <begin position="311"/>
        <end position="367"/>
    </location>
</feature>
<keyword evidence="8" id="KW-1185">Reference proteome</keyword>
<dbReference type="GO" id="GO:0006890">
    <property type="term" value="P:retrograde vesicle-mediated transport, Golgi to endoplasmic reticulum"/>
    <property type="evidence" value="ECO:0007669"/>
    <property type="project" value="InterPro"/>
</dbReference>
<dbReference type="InterPro" id="IPR035952">
    <property type="entry name" value="Rhomboid-like_sf"/>
</dbReference>
<accession>A0AA39FCM3</accession>
<evidence type="ECO:0000256" key="3">
    <source>
        <dbReference type="ARBA" id="ARBA00022989"/>
    </source>
</evidence>
<reference evidence="7" key="1">
    <citation type="journal article" date="2023" name="bioRxiv">
        <title>Scaffold-level genome assemblies of two parasitoid biocontrol wasps reveal the parthenogenesis mechanism and an associated novel virus.</title>
        <authorList>
            <person name="Inwood S."/>
            <person name="Skelly J."/>
            <person name="Guhlin J."/>
            <person name="Harrop T."/>
            <person name="Goldson S."/>
            <person name="Dearden P."/>
        </authorList>
    </citation>
    <scope>NUCLEOTIDE SEQUENCE</scope>
    <source>
        <strain evidence="7">Lincoln</strain>
        <tissue evidence="7">Whole body</tissue>
    </source>
</reference>
<keyword evidence="2 6" id="KW-0812">Transmembrane</keyword>
<proteinExistence type="predicted"/>
<feature type="compositionally biased region" description="Polar residues" evidence="5">
    <location>
        <begin position="356"/>
        <end position="367"/>
    </location>
</feature>
<evidence type="ECO:0000256" key="4">
    <source>
        <dbReference type="ARBA" id="ARBA00023136"/>
    </source>
</evidence>
<dbReference type="SUPFAM" id="SSF144091">
    <property type="entry name" value="Rhomboid-like"/>
    <property type="match status" value="1"/>
</dbReference>
<keyword evidence="4 6" id="KW-0472">Membrane</keyword>
<dbReference type="PANTHER" id="PTHR13377:SF3">
    <property type="entry name" value="TRANSMEMBRANE PROTEIN 115"/>
    <property type="match status" value="1"/>
</dbReference>
<dbReference type="PANTHER" id="PTHR13377">
    <property type="entry name" value="PLACENTAL PROTEIN 6"/>
    <property type="match status" value="1"/>
</dbReference>
<dbReference type="Gene3D" id="1.20.1540.10">
    <property type="entry name" value="Rhomboid-like"/>
    <property type="match status" value="1"/>
</dbReference>
<feature type="transmembrane region" description="Helical" evidence="6">
    <location>
        <begin position="69"/>
        <end position="98"/>
    </location>
</feature>
<dbReference type="FunFam" id="1.20.1540.10:FF:000004">
    <property type="entry name" value="Transmembrane protein 115"/>
    <property type="match status" value="1"/>
</dbReference>
<evidence type="ECO:0000256" key="2">
    <source>
        <dbReference type="ARBA" id="ARBA00022692"/>
    </source>
</evidence>
<evidence type="ECO:0000256" key="1">
    <source>
        <dbReference type="ARBA" id="ARBA00004141"/>
    </source>
</evidence>
<comment type="caution">
    <text evidence="7">The sequence shown here is derived from an EMBL/GenBank/DDBJ whole genome shotgun (WGS) entry which is preliminary data.</text>
</comment>
<protein>
    <recommendedName>
        <fullName evidence="9">Transmembrane protein 115</fullName>
    </recommendedName>
</protein>
<evidence type="ECO:0000313" key="7">
    <source>
        <dbReference type="EMBL" id="KAK0167102.1"/>
    </source>
</evidence>
<evidence type="ECO:0000256" key="5">
    <source>
        <dbReference type="SAM" id="MobiDB-lite"/>
    </source>
</evidence>
<name>A0AA39FCM3_MICHY</name>
<keyword evidence="3 6" id="KW-1133">Transmembrane helix</keyword>
<reference evidence="7" key="2">
    <citation type="submission" date="2023-03" db="EMBL/GenBank/DDBJ databases">
        <authorList>
            <person name="Inwood S.N."/>
            <person name="Skelly J.G."/>
            <person name="Guhlin J."/>
            <person name="Harrop T.W.R."/>
            <person name="Goldson S.G."/>
            <person name="Dearden P.K."/>
        </authorList>
    </citation>
    <scope>NUCLEOTIDE SEQUENCE</scope>
    <source>
        <strain evidence="7">Lincoln</strain>
        <tissue evidence="7">Whole body</tissue>
    </source>
</reference>
<dbReference type="AlphaFoldDB" id="A0AA39FCM3"/>
<comment type="subcellular location">
    <subcellularLocation>
        <location evidence="1">Membrane</location>
        <topology evidence="1">Multi-pass membrane protein</topology>
    </subcellularLocation>
</comment>
<dbReference type="Pfam" id="PF08551">
    <property type="entry name" value="DUF1751"/>
    <property type="match status" value="1"/>
</dbReference>